<dbReference type="RefSeq" id="WP_103731846.1">
    <property type="nucleotide sequence ID" value="NZ_AP031413.1"/>
</dbReference>
<gene>
    <name evidence="1" type="ORF">K340107D12_25240</name>
</gene>
<dbReference type="EMBL" id="BAABZQ010000001">
    <property type="protein sequence ID" value="GAA6499708.1"/>
    <property type="molecule type" value="Genomic_DNA"/>
</dbReference>
<name>A0ABQ0BT32_9FIRM</name>
<dbReference type="Proteomes" id="UP001600941">
    <property type="component" value="Unassembled WGS sequence"/>
</dbReference>
<comment type="caution">
    <text evidence="1">The sequence shown here is derived from an EMBL/GenBank/DDBJ whole genome shotgun (WGS) entry which is preliminary data.</text>
</comment>
<sequence length="103" mass="11289">MKIEDGLFEGMTPVKLKGKCADGAEYSYQAFSVSEVLGSVTADSLVEFVSGDGRDTLVSGEEILAGDVYLAQDGETYRLVIPKDTHRRRWCKHITEIESEQGG</sequence>
<accession>A0ABQ0BT32</accession>
<evidence type="ECO:0000313" key="2">
    <source>
        <dbReference type="Proteomes" id="UP001600941"/>
    </source>
</evidence>
<organism evidence="1 2">
    <name type="scientific">Blautia parvula</name>
    <dbReference type="NCBI Taxonomy" id="2877527"/>
    <lineage>
        <taxon>Bacteria</taxon>
        <taxon>Bacillati</taxon>
        <taxon>Bacillota</taxon>
        <taxon>Clostridia</taxon>
        <taxon>Lachnospirales</taxon>
        <taxon>Lachnospiraceae</taxon>
        <taxon>Blautia</taxon>
    </lineage>
</organism>
<reference evidence="1 2" key="1">
    <citation type="submission" date="2024-04" db="EMBL/GenBank/DDBJ databases">
        <title>Defined microbial consortia suppress multidrug-resistant proinflammatory Enterobacteriaceae via ecological control.</title>
        <authorList>
            <person name="Furuichi M."/>
            <person name="Kawaguchi T."/>
            <person name="Pust M."/>
            <person name="Yasuma K."/>
            <person name="Plichta D."/>
            <person name="Hasegawa N."/>
            <person name="Ohya T."/>
            <person name="Bhattarai S."/>
            <person name="Sasajima S."/>
            <person name="Aoto Y."/>
            <person name="Tuganbaev T."/>
            <person name="Yaginuma M."/>
            <person name="Ueda M."/>
            <person name="Okahashi N."/>
            <person name="Amafuji K."/>
            <person name="Kiridooshi Y."/>
            <person name="Sugita K."/>
            <person name="Strazar M."/>
            <person name="Skelly A."/>
            <person name="Suda W."/>
            <person name="Hattori M."/>
            <person name="Nakamoto N."/>
            <person name="Caballero S."/>
            <person name="Norman J."/>
            <person name="Olle B."/>
            <person name="Tanoue T."/>
            <person name="Arita M."/>
            <person name="Bucci V."/>
            <person name="Atarashi K."/>
            <person name="Xavier R."/>
            <person name="Honda K."/>
        </authorList>
    </citation>
    <scope>NUCLEOTIDE SEQUENCE [LARGE SCALE GENOMIC DNA]</scope>
    <source>
        <strain evidence="2">k34-0107-D12</strain>
    </source>
</reference>
<protein>
    <submittedName>
        <fullName evidence="1">Uncharacterized protein</fullName>
    </submittedName>
</protein>
<proteinExistence type="predicted"/>
<evidence type="ECO:0000313" key="1">
    <source>
        <dbReference type="EMBL" id="GAA6499708.1"/>
    </source>
</evidence>
<keyword evidence="2" id="KW-1185">Reference proteome</keyword>